<evidence type="ECO:0000313" key="1">
    <source>
        <dbReference type="EMBL" id="UJG42891.1"/>
    </source>
</evidence>
<reference evidence="1" key="1">
    <citation type="journal article" date="2022" name="Nat. Microbiol.">
        <title>Unique mobile elements and scalable gene flow at the prokaryote-eukaryote boundary revealed by circularized Asgard archaea genomes.</title>
        <authorList>
            <person name="Wu F."/>
            <person name="Speth D.R."/>
            <person name="Philosof A."/>
            <person name="Cremiere A."/>
            <person name="Narayanan A."/>
            <person name="Barco R.A."/>
            <person name="Connon S.A."/>
            <person name="Amend J.P."/>
            <person name="Antoshechkin I.A."/>
            <person name="Orphan V.J."/>
        </authorList>
    </citation>
    <scope>NUCLEOTIDE SEQUENCE</scope>
    <source>
        <strain evidence="1">PR6</strain>
    </source>
</reference>
<proteinExistence type="predicted"/>
<accession>A0A9Y1BQ42</accession>
<dbReference type="EMBL" id="CP084167">
    <property type="protein sequence ID" value="UJG42891.1"/>
    <property type="molecule type" value="Genomic_DNA"/>
</dbReference>
<name>A0A9Y1BQ42_9ARCH</name>
<protein>
    <submittedName>
        <fullName evidence="1">Uncharacterized protein</fullName>
    </submittedName>
</protein>
<dbReference type="AlphaFoldDB" id="A0A9Y1BQ42"/>
<sequence>MVLNITAKQLDDIKKEQEKFISETADTLKESIHASVNNHIQSLENIYNLAHKLGKKLNEETSTLINQYETERLRSFGRFRINLDSTMRSMKEEIIRNLRVKLGFTPIGEPIFSEREPIPTLPSAVYMAEMFNNTRKIIDRGFTNLAKRTKEIMDENIGNSSSELNQLKTSTCEQFNDFSQEIESKTKEQKKNIESLMILLKEKLSLTDQDTLMALNQSEMEVLSLLNQNHKELLHNTNLILNEFLRERTKITSQALKSISSFLNKFEEDFKRFFSITKKERVTRLSNLISTDLSYSINLSKQYNSVIKSNTSAVNRLKKNSKTKLEDISKLQKDLRLEISKLLKIAEQDQQNNLTENMRKITEITHLLDIKVDSIKEEIEQSSTQFNEISQLSESILTKHEKQLKQIEKREEELEEILWQLFSSQAESLFRKVTSSFKQIIQKIGLEISELNLDIENQITSLVEETKADIQRNYSSIEENVKHLFANQTESWSSHHKLISSNLLDFSSNIEQVFSSILKNNSELFVQIKEEIENSLTRIVNTQEVNLAQLFESLKNIFSELSLSVINKLNDFENKLGDEYEAIIDYFEKAKETTLGTAKTLLDDLSEYLKKSVDVIWTSVLKQFNSLQEHTSSSSLEKKTKHIVRTTYSEIEKNIEEKNKEANDLLMIFSDSIRVTFEELAKSIDKAFEKLSNSLINE</sequence>
<dbReference type="Proteomes" id="UP001200513">
    <property type="component" value="Chromosome"/>
</dbReference>
<organism evidence="1">
    <name type="scientific">Candidatus Heimdallarchaeum endolithica</name>
    <dbReference type="NCBI Taxonomy" id="2876572"/>
    <lineage>
        <taxon>Archaea</taxon>
        <taxon>Promethearchaeati</taxon>
        <taxon>Candidatus Heimdallarchaeota</taxon>
        <taxon>Candidatus Heimdallarchaeia (ex Rinke et al. 2021) (nom. nud.)</taxon>
        <taxon>Candidatus Heimdallarchaeales</taxon>
        <taxon>Candidatus Heimdallarchaeaceae</taxon>
        <taxon>Candidatus Heimdallarchaeum</taxon>
    </lineage>
</organism>
<gene>
    <name evidence="1" type="ORF">K9W46_10990</name>
</gene>